<accession>A0A8B7C3U7</accession>
<feature type="region of interest" description="Disordered" evidence="1">
    <location>
        <begin position="1"/>
        <end position="55"/>
    </location>
</feature>
<dbReference type="PANTHER" id="PTHR33696:SF1">
    <property type="entry name" value="T22J18.15"/>
    <property type="match status" value="1"/>
</dbReference>
<dbReference type="GeneID" id="103708144"/>
<dbReference type="KEGG" id="pda:103708144"/>
<keyword evidence="2" id="KW-1185">Reference proteome</keyword>
<evidence type="ECO:0000313" key="2">
    <source>
        <dbReference type="Proteomes" id="UP000228380"/>
    </source>
</evidence>
<evidence type="ECO:0000256" key="1">
    <source>
        <dbReference type="SAM" id="MobiDB-lite"/>
    </source>
</evidence>
<dbReference type="PANTHER" id="PTHR33696">
    <property type="entry name" value="T22J18.15-RELATED"/>
    <property type="match status" value="1"/>
</dbReference>
<proteinExistence type="predicted"/>
<dbReference type="Proteomes" id="UP000228380">
    <property type="component" value="Chromosome 10"/>
</dbReference>
<feature type="region of interest" description="Disordered" evidence="1">
    <location>
        <begin position="79"/>
        <end position="113"/>
    </location>
</feature>
<sequence>MKEAAAPPPKTPAELTTGSPSASRPIRRRTGSSSSSASSLSSAIPSSSPSPAHRYLFPLRSSSAVPFSWEHLPGVPKNPKSFPSPAVPHRLLLPLPPPLRSKPDTSIPRKKRSDARFSNLAPADPFAAALAECTKDDPAGTGLAKLWGEPPAGAPRRRALATAAITHRFGLFDLYGSCKISCSVADAIIHVPRPGPRPAAYGFLNRRSSS</sequence>
<feature type="compositionally biased region" description="Pro residues" evidence="1">
    <location>
        <begin position="1"/>
        <end position="11"/>
    </location>
</feature>
<evidence type="ECO:0000313" key="3">
    <source>
        <dbReference type="RefSeq" id="XP_008791151.2"/>
    </source>
</evidence>
<dbReference type="AlphaFoldDB" id="A0A8B7C3U7"/>
<name>A0A8B7C3U7_PHODC</name>
<feature type="compositionally biased region" description="Low complexity" evidence="1">
    <location>
        <begin position="32"/>
        <end position="52"/>
    </location>
</feature>
<protein>
    <submittedName>
        <fullName evidence="3">Uncharacterized protein LOC103708144</fullName>
    </submittedName>
</protein>
<dbReference type="RefSeq" id="XP_008791151.2">
    <property type="nucleotide sequence ID" value="XM_008792929.2"/>
</dbReference>
<gene>
    <name evidence="3" type="primary">LOC103708144</name>
</gene>
<reference evidence="2" key="1">
    <citation type="journal article" date="2019" name="Nat. Commun.">
        <title>Genome-wide association mapping of date palm fruit traits.</title>
        <authorList>
            <person name="Hazzouri K.M."/>
            <person name="Gros-Balthazard M."/>
            <person name="Flowers J.M."/>
            <person name="Copetti D."/>
            <person name="Lemansour A."/>
            <person name="Lebrun M."/>
            <person name="Masmoudi K."/>
            <person name="Ferrand S."/>
            <person name="Dhar M.I."/>
            <person name="Fresquez Z.A."/>
            <person name="Rosas U."/>
            <person name="Zhang J."/>
            <person name="Talag J."/>
            <person name="Lee S."/>
            <person name="Kudrna D."/>
            <person name="Powell R.F."/>
            <person name="Leitch I.J."/>
            <person name="Krueger R.R."/>
            <person name="Wing R.A."/>
            <person name="Amiri K.M.A."/>
            <person name="Purugganan M.D."/>
        </authorList>
    </citation>
    <scope>NUCLEOTIDE SEQUENCE [LARGE SCALE GENOMIC DNA]</scope>
    <source>
        <strain evidence="2">cv. Khalas</strain>
    </source>
</reference>
<dbReference type="OrthoDB" id="1925896at2759"/>
<reference evidence="3" key="2">
    <citation type="submission" date="2025-08" db="UniProtKB">
        <authorList>
            <consortium name="RefSeq"/>
        </authorList>
    </citation>
    <scope>IDENTIFICATION</scope>
    <source>
        <tissue evidence="3">Young leaves</tissue>
    </source>
</reference>
<organism evidence="2 3">
    <name type="scientific">Phoenix dactylifera</name>
    <name type="common">Date palm</name>
    <dbReference type="NCBI Taxonomy" id="42345"/>
    <lineage>
        <taxon>Eukaryota</taxon>
        <taxon>Viridiplantae</taxon>
        <taxon>Streptophyta</taxon>
        <taxon>Embryophyta</taxon>
        <taxon>Tracheophyta</taxon>
        <taxon>Spermatophyta</taxon>
        <taxon>Magnoliopsida</taxon>
        <taxon>Liliopsida</taxon>
        <taxon>Arecaceae</taxon>
        <taxon>Coryphoideae</taxon>
        <taxon>Phoeniceae</taxon>
        <taxon>Phoenix</taxon>
    </lineage>
</organism>